<keyword evidence="8" id="KW-0902">Two-component regulatory system</keyword>
<dbReference type="Pfam" id="PF07730">
    <property type="entry name" value="HisKA_3"/>
    <property type="match status" value="1"/>
</dbReference>
<dbReference type="GO" id="GO:0016301">
    <property type="term" value="F:kinase activity"/>
    <property type="evidence" value="ECO:0007669"/>
    <property type="project" value="UniProtKB-KW"/>
</dbReference>
<feature type="coiled-coil region" evidence="9">
    <location>
        <begin position="155"/>
        <end position="182"/>
    </location>
</feature>
<proteinExistence type="predicted"/>
<dbReference type="Proteomes" id="UP001596380">
    <property type="component" value="Unassembled WGS sequence"/>
</dbReference>
<evidence type="ECO:0000256" key="2">
    <source>
        <dbReference type="ARBA" id="ARBA00012438"/>
    </source>
</evidence>
<evidence type="ECO:0000313" key="13">
    <source>
        <dbReference type="Proteomes" id="UP001596380"/>
    </source>
</evidence>
<dbReference type="EC" id="2.7.13.3" evidence="2"/>
<evidence type="ECO:0000259" key="11">
    <source>
        <dbReference type="SMART" id="SM00387"/>
    </source>
</evidence>
<dbReference type="EMBL" id="JBHSXS010000035">
    <property type="protein sequence ID" value="MFC6885183.1"/>
    <property type="molecule type" value="Genomic_DNA"/>
</dbReference>
<comment type="caution">
    <text evidence="12">The sequence shown here is derived from an EMBL/GenBank/DDBJ whole genome shotgun (WGS) entry which is preliminary data.</text>
</comment>
<feature type="domain" description="Histidine kinase/HSP90-like ATPase" evidence="11">
    <location>
        <begin position="289"/>
        <end position="380"/>
    </location>
</feature>
<dbReference type="InterPro" id="IPR003594">
    <property type="entry name" value="HATPase_dom"/>
</dbReference>
<dbReference type="InterPro" id="IPR011712">
    <property type="entry name" value="Sig_transdc_His_kin_sub3_dim/P"/>
</dbReference>
<keyword evidence="10" id="KW-1133">Transmembrane helix</keyword>
<dbReference type="CDD" id="cd16917">
    <property type="entry name" value="HATPase_UhpB-NarQ-NarX-like"/>
    <property type="match status" value="1"/>
</dbReference>
<dbReference type="Gene3D" id="3.30.565.10">
    <property type="entry name" value="Histidine kinase-like ATPase, C-terminal domain"/>
    <property type="match status" value="1"/>
</dbReference>
<keyword evidence="9" id="KW-0175">Coiled coil</keyword>
<keyword evidence="10" id="KW-0472">Membrane</keyword>
<dbReference type="InterPro" id="IPR050482">
    <property type="entry name" value="Sensor_HK_TwoCompSys"/>
</dbReference>
<dbReference type="PANTHER" id="PTHR24421">
    <property type="entry name" value="NITRATE/NITRITE SENSOR PROTEIN NARX-RELATED"/>
    <property type="match status" value="1"/>
</dbReference>
<evidence type="ECO:0000256" key="8">
    <source>
        <dbReference type="ARBA" id="ARBA00023012"/>
    </source>
</evidence>
<dbReference type="PANTHER" id="PTHR24421:SF10">
    <property type="entry name" value="NITRATE_NITRITE SENSOR PROTEIN NARQ"/>
    <property type="match status" value="1"/>
</dbReference>
<evidence type="ECO:0000256" key="7">
    <source>
        <dbReference type="ARBA" id="ARBA00022840"/>
    </source>
</evidence>
<feature type="transmembrane region" description="Helical" evidence="10">
    <location>
        <begin position="82"/>
        <end position="97"/>
    </location>
</feature>
<reference evidence="13" key="1">
    <citation type="journal article" date="2019" name="Int. J. Syst. Evol. Microbiol.">
        <title>The Global Catalogue of Microorganisms (GCM) 10K type strain sequencing project: providing services to taxonomists for standard genome sequencing and annotation.</title>
        <authorList>
            <consortium name="The Broad Institute Genomics Platform"/>
            <consortium name="The Broad Institute Genome Sequencing Center for Infectious Disease"/>
            <person name="Wu L."/>
            <person name="Ma J."/>
        </authorList>
    </citation>
    <scope>NUCLEOTIDE SEQUENCE [LARGE SCALE GENOMIC DNA]</scope>
    <source>
        <strain evidence="13">JCM 3369</strain>
    </source>
</reference>
<dbReference type="Pfam" id="PF02518">
    <property type="entry name" value="HATPase_c"/>
    <property type="match status" value="1"/>
</dbReference>
<keyword evidence="5" id="KW-0547">Nucleotide-binding</keyword>
<evidence type="ECO:0000256" key="6">
    <source>
        <dbReference type="ARBA" id="ARBA00022777"/>
    </source>
</evidence>
<feature type="transmembrane region" description="Helical" evidence="10">
    <location>
        <begin position="103"/>
        <end position="120"/>
    </location>
</feature>
<evidence type="ECO:0000256" key="4">
    <source>
        <dbReference type="ARBA" id="ARBA00022679"/>
    </source>
</evidence>
<keyword evidence="3" id="KW-0597">Phosphoprotein</keyword>
<sequence length="389" mass="40319">MVRELRVNGTAAHAALAAVLAGCAVAAALAWPGVRPLDPTGAALLVALHAPLVPMRRWPAPSLAALVVLAVPYHLLQYQHHAAVPAEVIALFAYAVLGRRVRTVLTAAALLLFLCAAGFAMREGGGSVREQVAVIEAVVAAVIGFQVWRSHRARLAAVVERAERAERDREQEARRRVAEERLRIARDLHDLLAHSITVIGVQAGAAAHLVAGDRPVDRAELAEALGGIAATCRDARTELRATLQVLRADDDAPGPLPRPGRVGDLADAARAAGLDVTLIEEGDGSPVPEVGVAAYRIVQEALTNVVKHARAGAVDIRLVRADGHLTVTVADDGRGAAGDGPHGYGILGMSERARSVGGTLRAGPAPGGGFRVSAALPLTGAPVPAPRTG</sequence>
<dbReference type="SMART" id="SM00387">
    <property type="entry name" value="HATPase_c"/>
    <property type="match status" value="1"/>
</dbReference>
<evidence type="ECO:0000256" key="1">
    <source>
        <dbReference type="ARBA" id="ARBA00000085"/>
    </source>
</evidence>
<dbReference type="RefSeq" id="WP_160825902.1">
    <property type="nucleotide sequence ID" value="NZ_JBHSXE010000001.1"/>
</dbReference>
<evidence type="ECO:0000256" key="9">
    <source>
        <dbReference type="SAM" id="Coils"/>
    </source>
</evidence>
<dbReference type="PROSITE" id="PS51257">
    <property type="entry name" value="PROKAR_LIPOPROTEIN"/>
    <property type="match status" value="1"/>
</dbReference>
<name>A0ABW2CTR9_9ACTN</name>
<comment type="catalytic activity">
    <reaction evidence="1">
        <text>ATP + protein L-histidine = ADP + protein N-phospho-L-histidine.</text>
        <dbReference type="EC" id="2.7.13.3"/>
    </reaction>
</comment>
<organism evidence="12 13">
    <name type="scientific">Actinomadura yumaensis</name>
    <dbReference type="NCBI Taxonomy" id="111807"/>
    <lineage>
        <taxon>Bacteria</taxon>
        <taxon>Bacillati</taxon>
        <taxon>Actinomycetota</taxon>
        <taxon>Actinomycetes</taxon>
        <taxon>Streptosporangiales</taxon>
        <taxon>Thermomonosporaceae</taxon>
        <taxon>Actinomadura</taxon>
    </lineage>
</organism>
<keyword evidence="6 12" id="KW-0418">Kinase</keyword>
<accession>A0ABW2CTR9</accession>
<evidence type="ECO:0000313" key="12">
    <source>
        <dbReference type="EMBL" id="MFC6885183.1"/>
    </source>
</evidence>
<evidence type="ECO:0000256" key="5">
    <source>
        <dbReference type="ARBA" id="ARBA00022741"/>
    </source>
</evidence>
<dbReference type="InterPro" id="IPR036890">
    <property type="entry name" value="HATPase_C_sf"/>
</dbReference>
<evidence type="ECO:0000256" key="3">
    <source>
        <dbReference type="ARBA" id="ARBA00022553"/>
    </source>
</evidence>
<dbReference type="SUPFAM" id="SSF55874">
    <property type="entry name" value="ATPase domain of HSP90 chaperone/DNA topoisomerase II/histidine kinase"/>
    <property type="match status" value="1"/>
</dbReference>
<dbReference type="Gene3D" id="1.20.5.1930">
    <property type="match status" value="1"/>
</dbReference>
<keyword evidence="13" id="KW-1185">Reference proteome</keyword>
<keyword evidence="10" id="KW-0812">Transmembrane</keyword>
<protein>
    <recommendedName>
        <fullName evidence="2">histidine kinase</fullName>
        <ecNumber evidence="2">2.7.13.3</ecNumber>
    </recommendedName>
</protein>
<gene>
    <name evidence="12" type="ORF">ACFQKB_35880</name>
</gene>
<keyword evidence="7" id="KW-0067">ATP-binding</keyword>
<evidence type="ECO:0000256" key="10">
    <source>
        <dbReference type="SAM" id="Phobius"/>
    </source>
</evidence>
<keyword evidence="4" id="KW-0808">Transferase</keyword>